<feature type="region of interest" description="Disordered" evidence="1">
    <location>
        <begin position="371"/>
        <end position="527"/>
    </location>
</feature>
<organism evidence="2 3">
    <name type="scientific">Cylindrobasidium torrendii FP15055 ss-10</name>
    <dbReference type="NCBI Taxonomy" id="1314674"/>
    <lineage>
        <taxon>Eukaryota</taxon>
        <taxon>Fungi</taxon>
        <taxon>Dikarya</taxon>
        <taxon>Basidiomycota</taxon>
        <taxon>Agaricomycotina</taxon>
        <taxon>Agaricomycetes</taxon>
        <taxon>Agaricomycetidae</taxon>
        <taxon>Agaricales</taxon>
        <taxon>Marasmiineae</taxon>
        <taxon>Physalacriaceae</taxon>
        <taxon>Cylindrobasidium</taxon>
    </lineage>
</organism>
<evidence type="ECO:0000256" key="1">
    <source>
        <dbReference type="SAM" id="MobiDB-lite"/>
    </source>
</evidence>
<feature type="compositionally biased region" description="Low complexity" evidence="1">
    <location>
        <begin position="398"/>
        <end position="412"/>
    </location>
</feature>
<feature type="compositionally biased region" description="Gly residues" evidence="1">
    <location>
        <begin position="443"/>
        <end position="474"/>
    </location>
</feature>
<accession>A0A0D7BIP2</accession>
<sequence length="527" mass="54246">MSAASTPRVVPGALPPASLSKSQLKRKKKSKKVEDGEDAASPVVVSDSQAAATIEQAPAAADISAGTVAPELVAQPQTTPATPITDTLELDGGIKLSPIVDLVNKRLKVTNKKITRITQYTTVAPEKLNEDQKRNITTLPALEAVARELFEVKKAVETHEAELAHGLAQKQAEVEAAAQKKIEDAVAASEAASKSKIAELFTFARLPGLIYNGDLGLVDKTLSNAVSAVCDLLYRPDDELKTAAIEGLWTGQGECMGVSYSRLLEFARESNKPQDSSPQPQAEEIDFQENPEVTNAPAVVAVAEPAAGLPGSMSSSFHFMQESELEAPAPAAEEWVNIDTPAGEHPPVAENGHVEPEAPTAAASEIEGQASGGIDWADDDNTLPDLGDIHATFNASGSATPAEPASRPAEPAVVEQRSSTPVVDDDGFIQAKGSRSRGNIFRGRGGGGGERGGGSGFRGGRGGSGFRGDGGGFRGGERGRGGGGFRGGEGRGGGGFRGGRDGEGRGRGGGGGRGGRGRGGPPSGGKR</sequence>
<dbReference type="OrthoDB" id="2409325at2759"/>
<proteinExistence type="predicted"/>
<reference evidence="2 3" key="1">
    <citation type="journal article" date="2015" name="Fungal Genet. Biol.">
        <title>Evolution of novel wood decay mechanisms in Agaricales revealed by the genome sequences of Fistulina hepatica and Cylindrobasidium torrendii.</title>
        <authorList>
            <person name="Floudas D."/>
            <person name="Held B.W."/>
            <person name="Riley R."/>
            <person name="Nagy L.G."/>
            <person name="Koehler G."/>
            <person name="Ransdell A.S."/>
            <person name="Younus H."/>
            <person name="Chow J."/>
            <person name="Chiniquy J."/>
            <person name="Lipzen A."/>
            <person name="Tritt A."/>
            <person name="Sun H."/>
            <person name="Haridas S."/>
            <person name="LaButti K."/>
            <person name="Ohm R.A."/>
            <person name="Kues U."/>
            <person name="Blanchette R.A."/>
            <person name="Grigoriev I.V."/>
            <person name="Minto R.E."/>
            <person name="Hibbett D.S."/>
        </authorList>
    </citation>
    <scope>NUCLEOTIDE SEQUENCE [LARGE SCALE GENOMIC DNA]</scope>
    <source>
        <strain evidence="2 3">FP15055 ss-10</strain>
    </source>
</reference>
<evidence type="ECO:0000313" key="2">
    <source>
        <dbReference type="EMBL" id="KIY69516.1"/>
    </source>
</evidence>
<evidence type="ECO:0008006" key="4">
    <source>
        <dbReference type="Google" id="ProtNLM"/>
    </source>
</evidence>
<gene>
    <name evidence="2" type="ORF">CYLTODRAFT_372469</name>
</gene>
<dbReference type="STRING" id="1314674.A0A0D7BIP2"/>
<protein>
    <recommendedName>
        <fullName evidence="4">Caprin-1 dimerization domain-containing protein</fullName>
    </recommendedName>
</protein>
<keyword evidence="3" id="KW-1185">Reference proteome</keyword>
<evidence type="ECO:0000313" key="3">
    <source>
        <dbReference type="Proteomes" id="UP000054007"/>
    </source>
</evidence>
<feature type="compositionally biased region" description="Gly residues" evidence="1">
    <location>
        <begin position="507"/>
        <end position="527"/>
    </location>
</feature>
<dbReference type="Proteomes" id="UP000054007">
    <property type="component" value="Unassembled WGS sequence"/>
</dbReference>
<feature type="compositionally biased region" description="Gly residues" evidence="1">
    <location>
        <begin position="481"/>
        <end position="497"/>
    </location>
</feature>
<dbReference type="EMBL" id="KN880482">
    <property type="protein sequence ID" value="KIY69516.1"/>
    <property type="molecule type" value="Genomic_DNA"/>
</dbReference>
<feature type="region of interest" description="Disordered" evidence="1">
    <location>
        <begin position="1"/>
        <end position="48"/>
    </location>
</feature>
<dbReference type="AlphaFoldDB" id="A0A0D7BIP2"/>
<name>A0A0D7BIP2_9AGAR</name>